<name>A0A3R7QHU3_PENVA</name>
<evidence type="ECO:0000259" key="10">
    <source>
        <dbReference type="Pfam" id="PF00061"/>
    </source>
</evidence>
<dbReference type="OrthoDB" id="565904at2759"/>
<dbReference type="Proteomes" id="UP000283509">
    <property type="component" value="Unassembled WGS sequence"/>
</dbReference>
<comment type="subcellular location">
    <subcellularLocation>
        <location evidence="1">Secreted</location>
    </subcellularLocation>
</comment>
<keyword evidence="3" id="KW-0813">Transport</keyword>
<feature type="compositionally biased region" description="Basic and acidic residues" evidence="9">
    <location>
        <begin position="20"/>
        <end position="32"/>
    </location>
</feature>
<keyword evidence="11" id="KW-0449">Lipoprotein</keyword>
<feature type="region of interest" description="Disordered" evidence="9">
    <location>
        <begin position="1"/>
        <end position="32"/>
    </location>
</feature>
<evidence type="ECO:0000256" key="1">
    <source>
        <dbReference type="ARBA" id="ARBA00004613"/>
    </source>
</evidence>
<keyword evidence="7" id="KW-1015">Disulfide bond</keyword>
<gene>
    <name evidence="11" type="ORF">C7M84_013978</name>
</gene>
<keyword evidence="6" id="KW-0446">Lipid-binding</keyword>
<dbReference type="PRINTS" id="PR01273">
    <property type="entry name" value="INVTBRTCOLOR"/>
</dbReference>
<keyword evidence="12" id="KW-1185">Reference proteome</keyword>
<evidence type="ECO:0000256" key="2">
    <source>
        <dbReference type="ARBA" id="ARBA00019890"/>
    </source>
</evidence>
<evidence type="ECO:0000256" key="3">
    <source>
        <dbReference type="ARBA" id="ARBA00022448"/>
    </source>
</evidence>
<keyword evidence="5" id="KW-0732">Signal</keyword>
<dbReference type="GO" id="GO:0005737">
    <property type="term" value="C:cytoplasm"/>
    <property type="evidence" value="ECO:0007669"/>
    <property type="project" value="TreeGrafter"/>
</dbReference>
<dbReference type="GO" id="GO:0006629">
    <property type="term" value="P:lipid metabolic process"/>
    <property type="evidence" value="ECO:0007669"/>
    <property type="project" value="TreeGrafter"/>
</dbReference>
<evidence type="ECO:0000256" key="5">
    <source>
        <dbReference type="ARBA" id="ARBA00022729"/>
    </source>
</evidence>
<dbReference type="FunFam" id="2.40.128.20:FF:000003">
    <property type="entry name" value="Apolipoprotein D"/>
    <property type="match status" value="1"/>
</dbReference>
<dbReference type="Gene3D" id="2.40.128.20">
    <property type="match status" value="1"/>
</dbReference>
<dbReference type="EMBL" id="QCYY01002737">
    <property type="protein sequence ID" value="ROT67942.1"/>
    <property type="molecule type" value="Genomic_DNA"/>
</dbReference>
<keyword evidence="8" id="KW-0325">Glycoprotein</keyword>
<reference evidence="11 12" key="2">
    <citation type="submission" date="2019-01" db="EMBL/GenBank/DDBJ databases">
        <title>The decoding of complex shrimp genome reveals the adaptation for benthos swimmer, frequently molting mechanism and breeding impact on genome.</title>
        <authorList>
            <person name="Sun Y."/>
            <person name="Gao Y."/>
            <person name="Yu Y."/>
        </authorList>
    </citation>
    <scope>NUCLEOTIDE SEQUENCE [LARGE SCALE GENOMIC DNA]</scope>
    <source>
        <tissue evidence="11">Muscle</tissue>
    </source>
</reference>
<dbReference type="GO" id="GO:0008289">
    <property type="term" value="F:lipid binding"/>
    <property type="evidence" value="ECO:0007669"/>
    <property type="project" value="UniProtKB-KW"/>
</dbReference>
<dbReference type="GO" id="GO:0000302">
    <property type="term" value="P:response to reactive oxygen species"/>
    <property type="evidence" value="ECO:0007669"/>
    <property type="project" value="TreeGrafter"/>
</dbReference>
<dbReference type="AlphaFoldDB" id="A0A3R7QHU3"/>
<dbReference type="GO" id="GO:0005576">
    <property type="term" value="C:extracellular region"/>
    <property type="evidence" value="ECO:0007669"/>
    <property type="project" value="UniProtKB-SubCell"/>
</dbReference>
<evidence type="ECO:0000256" key="4">
    <source>
        <dbReference type="ARBA" id="ARBA00022525"/>
    </source>
</evidence>
<dbReference type="PANTHER" id="PTHR10612:SF34">
    <property type="entry name" value="APOLIPOPROTEIN D"/>
    <property type="match status" value="1"/>
</dbReference>
<dbReference type="InterPro" id="IPR000566">
    <property type="entry name" value="Lipocln_cytosolic_FA-bd_dom"/>
</dbReference>
<dbReference type="STRING" id="6689.A0A3R7QHU3"/>
<comment type="caution">
    <text evidence="11">The sequence shown here is derived from an EMBL/GenBank/DDBJ whole genome shotgun (WGS) entry which is preliminary data.</text>
</comment>
<evidence type="ECO:0000256" key="9">
    <source>
        <dbReference type="SAM" id="MobiDB-lite"/>
    </source>
</evidence>
<evidence type="ECO:0000313" key="11">
    <source>
        <dbReference type="EMBL" id="ROT67942.1"/>
    </source>
</evidence>
<dbReference type="GO" id="GO:0031409">
    <property type="term" value="F:pigment binding"/>
    <property type="evidence" value="ECO:0007669"/>
    <property type="project" value="InterPro"/>
</dbReference>
<dbReference type="SUPFAM" id="SSF50814">
    <property type="entry name" value="Lipocalins"/>
    <property type="match status" value="1"/>
</dbReference>
<protein>
    <recommendedName>
        <fullName evidence="2">Apolipoprotein D</fullName>
    </recommendedName>
</protein>
<evidence type="ECO:0000256" key="8">
    <source>
        <dbReference type="ARBA" id="ARBA00023180"/>
    </source>
</evidence>
<evidence type="ECO:0000256" key="6">
    <source>
        <dbReference type="ARBA" id="ARBA00023121"/>
    </source>
</evidence>
<keyword evidence="4" id="KW-0964">Secreted</keyword>
<dbReference type="PANTHER" id="PTHR10612">
    <property type="entry name" value="APOLIPOPROTEIN D"/>
    <property type="match status" value="1"/>
</dbReference>
<evidence type="ECO:0000313" key="12">
    <source>
        <dbReference type="Proteomes" id="UP000283509"/>
    </source>
</evidence>
<proteinExistence type="predicted"/>
<reference evidence="11 12" key="1">
    <citation type="submission" date="2018-04" db="EMBL/GenBank/DDBJ databases">
        <authorList>
            <person name="Zhang X."/>
            <person name="Yuan J."/>
            <person name="Li F."/>
            <person name="Xiang J."/>
        </authorList>
    </citation>
    <scope>NUCLEOTIDE SEQUENCE [LARGE SCALE GENOMIC DNA]</scope>
    <source>
        <tissue evidence="11">Muscle</tissue>
    </source>
</reference>
<evidence type="ECO:0000256" key="7">
    <source>
        <dbReference type="ARBA" id="ARBA00023157"/>
    </source>
</evidence>
<dbReference type="InterPro" id="IPR012674">
    <property type="entry name" value="Calycin"/>
</dbReference>
<dbReference type="InterPro" id="IPR003057">
    <property type="entry name" value="Invtbrt_color"/>
</dbReference>
<dbReference type="Pfam" id="PF00061">
    <property type="entry name" value="Lipocalin"/>
    <property type="match status" value="1"/>
</dbReference>
<sequence length="271" mass="30331">MEKRLSSALRSLLQPPSHPEGGHETTPHLKDPAKVSRCGYYESHVWKLSLRKRRRPKIVLVDEQPVSCPPALEQESHRPRLPLHHIAQHIAMMTRLNLARAAVVMSAVFSVTSSQELFFGSCPQQAVVQNFDLNSYLGKWYEIEKYFAIFELGGKCITAEYSLLPSGNIKVVNSQANAVTGKATSIEGQAVLADPASVGGAPSGGDGNYWVLDTDYTSYAIVWSCSFDIKLMNAQILWILMRDQNPDPQRLNYVKTLIRQRAHEDQGDWPL</sequence>
<dbReference type="CDD" id="cd19437">
    <property type="entry name" value="lipocalin_apoD-like"/>
    <property type="match status" value="1"/>
</dbReference>
<feature type="domain" description="Lipocalin/cytosolic fatty-acid binding" evidence="10">
    <location>
        <begin position="138"/>
        <end position="261"/>
    </location>
</feature>
<organism evidence="11 12">
    <name type="scientific">Penaeus vannamei</name>
    <name type="common">Whiteleg shrimp</name>
    <name type="synonym">Litopenaeus vannamei</name>
    <dbReference type="NCBI Taxonomy" id="6689"/>
    <lineage>
        <taxon>Eukaryota</taxon>
        <taxon>Metazoa</taxon>
        <taxon>Ecdysozoa</taxon>
        <taxon>Arthropoda</taxon>
        <taxon>Crustacea</taxon>
        <taxon>Multicrustacea</taxon>
        <taxon>Malacostraca</taxon>
        <taxon>Eumalacostraca</taxon>
        <taxon>Eucarida</taxon>
        <taxon>Decapoda</taxon>
        <taxon>Dendrobranchiata</taxon>
        <taxon>Penaeoidea</taxon>
        <taxon>Penaeidae</taxon>
        <taxon>Penaeus</taxon>
    </lineage>
</organism>
<accession>A0A3R7QHU3</accession>